<gene>
    <name evidence="1" type="ORF">C4B68_10735</name>
</gene>
<accession>A0ABN5HYJ9</accession>
<organism evidence="1 2">
    <name type="scientific">Streptomyces dengpaensis</name>
    <dbReference type="NCBI Taxonomy" id="2049881"/>
    <lineage>
        <taxon>Bacteria</taxon>
        <taxon>Bacillati</taxon>
        <taxon>Actinomycetota</taxon>
        <taxon>Actinomycetes</taxon>
        <taxon>Kitasatosporales</taxon>
        <taxon>Streptomycetaceae</taxon>
        <taxon>Streptomyces</taxon>
    </lineage>
</organism>
<sequence>MIASCRCFSVFSAAAYSSLLSTRLDSGMSATDLGSVRVSRGGSALITEARPVPAAVIWSPATSAKVESLCVLVTRVLPHLRKASPDSPTHSTRSM</sequence>
<proteinExistence type="predicted"/>
<dbReference type="EMBL" id="CP026652">
    <property type="protein sequence ID" value="AVH56170.1"/>
    <property type="molecule type" value="Genomic_DNA"/>
</dbReference>
<name>A0ABN5HYJ9_9ACTN</name>
<keyword evidence="2" id="KW-1185">Reference proteome</keyword>
<reference evidence="1 2" key="1">
    <citation type="submission" date="2018-02" db="EMBL/GenBank/DDBJ databases">
        <title>Complete genome sequence of Streptomyces dengpaensis, the producer of angucyclines.</title>
        <authorList>
            <person name="Yumei L."/>
        </authorList>
    </citation>
    <scope>NUCLEOTIDE SEQUENCE [LARGE SCALE GENOMIC DNA]</scope>
    <source>
        <strain evidence="1 2">XZHG99</strain>
    </source>
</reference>
<protein>
    <recommendedName>
        <fullName evidence="3">Secreted protein</fullName>
    </recommendedName>
</protein>
<evidence type="ECO:0000313" key="2">
    <source>
        <dbReference type="Proteomes" id="UP000238413"/>
    </source>
</evidence>
<dbReference type="Proteomes" id="UP000238413">
    <property type="component" value="Chromosome"/>
</dbReference>
<evidence type="ECO:0008006" key="3">
    <source>
        <dbReference type="Google" id="ProtNLM"/>
    </source>
</evidence>
<evidence type="ECO:0000313" key="1">
    <source>
        <dbReference type="EMBL" id="AVH56170.1"/>
    </source>
</evidence>